<evidence type="ECO:0000313" key="1">
    <source>
        <dbReference type="EMBL" id="EQD45702.1"/>
    </source>
</evidence>
<feature type="non-terminal residue" evidence="1">
    <location>
        <position position="56"/>
    </location>
</feature>
<organism evidence="1">
    <name type="scientific">mine drainage metagenome</name>
    <dbReference type="NCBI Taxonomy" id="410659"/>
    <lineage>
        <taxon>unclassified sequences</taxon>
        <taxon>metagenomes</taxon>
        <taxon>ecological metagenomes</taxon>
    </lineage>
</organism>
<sequence>MYADFARHYGITIIPARVRKPKDKASVEGAVKIVEMRILAAARDRIFGSLDQLNAW</sequence>
<accession>T0ZMM2</accession>
<comment type="caution">
    <text evidence="1">The sequence shown here is derived from an EMBL/GenBank/DDBJ whole genome shotgun (WGS) entry which is preliminary data.</text>
</comment>
<name>T0ZMM2_9ZZZZ</name>
<dbReference type="EMBL" id="AUZY01008511">
    <property type="protein sequence ID" value="EQD45702.1"/>
    <property type="molecule type" value="Genomic_DNA"/>
</dbReference>
<protein>
    <submittedName>
        <fullName evidence="1">Transposase subunit</fullName>
    </submittedName>
</protein>
<reference evidence="1" key="1">
    <citation type="submission" date="2013-08" db="EMBL/GenBank/DDBJ databases">
        <authorList>
            <person name="Mendez C."/>
            <person name="Richter M."/>
            <person name="Ferrer M."/>
            <person name="Sanchez J."/>
        </authorList>
    </citation>
    <scope>NUCLEOTIDE SEQUENCE</scope>
</reference>
<gene>
    <name evidence="1" type="ORF">B1B_12948</name>
</gene>
<reference evidence="1" key="2">
    <citation type="journal article" date="2014" name="ISME J.">
        <title>Microbial stratification in low pH oxic and suboxic macroscopic growths along an acid mine drainage.</title>
        <authorList>
            <person name="Mendez-Garcia C."/>
            <person name="Mesa V."/>
            <person name="Sprenger R.R."/>
            <person name="Richter M."/>
            <person name="Diez M.S."/>
            <person name="Solano J."/>
            <person name="Bargiela R."/>
            <person name="Golyshina O.V."/>
            <person name="Manteca A."/>
            <person name="Ramos J.L."/>
            <person name="Gallego J.R."/>
            <person name="Llorente I."/>
            <person name="Martins Dos Santos V.A."/>
            <person name="Jensen O.N."/>
            <person name="Pelaez A.I."/>
            <person name="Sanchez J."/>
            <person name="Ferrer M."/>
        </authorList>
    </citation>
    <scope>NUCLEOTIDE SEQUENCE</scope>
</reference>
<proteinExistence type="predicted"/>
<dbReference type="AlphaFoldDB" id="T0ZMM2"/>